<dbReference type="OrthoDB" id="269227at2759"/>
<dbReference type="PANTHER" id="PTHR11552">
    <property type="entry name" value="GLUCOSE-METHANOL-CHOLINE GMC OXIDOREDUCTASE"/>
    <property type="match status" value="1"/>
</dbReference>
<reference evidence="4 5" key="1">
    <citation type="submission" date="2017-05" db="EMBL/GenBank/DDBJ databases">
        <title>Draft genome sequence of Elsinoe australis.</title>
        <authorList>
            <person name="Cheng Q."/>
        </authorList>
    </citation>
    <scope>NUCLEOTIDE SEQUENCE [LARGE SCALE GENOMIC DNA]</scope>
    <source>
        <strain evidence="4 5">NL1</strain>
    </source>
</reference>
<feature type="domain" description="Glucose-methanol-choline oxidoreductase N-terminal" evidence="3">
    <location>
        <begin position="314"/>
        <end position="328"/>
    </location>
</feature>
<accession>A0A2P7YC55</accession>
<dbReference type="Proteomes" id="UP000243723">
    <property type="component" value="Unassembled WGS sequence"/>
</dbReference>
<name>A0A2P7YC55_9PEZI</name>
<dbReference type="InterPro" id="IPR007867">
    <property type="entry name" value="GMC_OxRtase_C"/>
</dbReference>
<dbReference type="GO" id="GO:0044550">
    <property type="term" value="P:secondary metabolite biosynthetic process"/>
    <property type="evidence" value="ECO:0007669"/>
    <property type="project" value="TreeGrafter"/>
</dbReference>
<evidence type="ECO:0000256" key="2">
    <source>
        <dbReference type="SAM" id="SignalP"/>
    </source>
</evidence>
<gene>
    <name evidence="4" type="ORF">B9Z65_7433</name>
</gene>
<feature type="chain" id="PRO_5015154821" evidence="2">
    <location>
        <begin position="20"/>
        <end position="781"/>
    </location>
</feature>
<dbReference type="PANTHER" id="PTHR11552:SF115">
    <property type="entry name" value="DEHYDROGENASE XPTC-RELATED"/>
    <property type="match status" value="1"/>
</dbReference>
<evidence type="ECO:0000259" key="3">
    <source>
        <dbReference type="PROSITE" id="PS00624"/>
    </source>
</evidence>
<keyword evidence="2" id="KW-0732">Signal</keyword>
<dbReference type="AlphaFoldDB" id="A0A2P7YC55"/>
<dbReference type="Gene3D" id="3.50.50.60">
    <property type="entry name" value="FAD/NAD(P)-binding domain"/>
    <property type="match status" value="1"/>
</dbReference>
<sequence>MFRFSSLAALGLFASQAIAGGLNVPLPPNDLFDYVIVGGGPAGLTVAQRLTEDPNVQVLVLEAGAPDNYEDVIMIPYLQGAAGRLGPGGSCGGYNWCDNTVAQSSLDGATRVIPQGRGLGGGTLINAFLVNRGDRADYDGWATLGNDGWDYNSMLPFFKRSETFTPEDQTDQATIYGIGADMDQHGFDGPQNNSYPNFYYQSSQNFRAAFESLGIPTVQDPIAPTQKGLMWLQEGISPWNQSRNDARRARYDTVAGRDNLYVSTGQHVHRVLFEGGCAAPGDGGARALGVLVSAGPGERTWTANARREVILAAGALRSPQILELSGIGNQPTLQQAGIASRINLPGVGNNLQDHMLMHMSGAFNNLSYIYPNILNNATIMDLARQQYYENRTGPWTFGPPNIDGFPSLPQISTRANDLRTQAEAQTSGQYLAAGLDASVIRGYDRQKQLLTPALSATDRAIIEFLQDNAGNSQISNQRPLTRGFVHAANTDPFTYPTLDFRYGSNPIDLAVMNDAVQFNNRVFQTPQIQMLQPVQNDPPANPTQDQITDFLNRALGTEYHPAGTAAMLPRDDGGVVDPNLLVYGTTNLRVVDASIFPTIPSAHLQAVVYGVAEKAADIIKAANSASQTPQLPLDTTQCNAGATSRVKRWLSNSRVASKLAKRAADLYPGHNIHSPLRRRQVTQPYSYEAIGQGVDADDRSGFYTVGYPDYNPKGTKGFDTAKAMRPASVGLPQGAALEWCDRLLSGVGDVAKQVIGEVLEPLEGLGGLGIGGYVEKGLGGK</sequence>
<dbReference type="EMBL" id="NHZQ01000448">
    <property type="protein sequence ID" value="PSK33546.1"/>
    <property type="molecule type" value="Genomic_DNA"/>
</dbReference>
<dbReference type="InterPro" id="IPR000172">
    <property type="entry name" value="GMC_OxRdtase_N"/>
</dbReference>
<feature type="signal peptide" evidence="2">
    <location>
        <begin position="1"/>
        <end position="19"/>
    </location>
</feature>
<dbReference type="SUPFAM" id="SSF54373">
    <property type="entry name" value="FAD-linked reductases, C-terminal domain"/>
    <property type="match status" value="1"/>
</dbReference>
<dbReference type="InterPro" id="IPR012132">
    <property type="entry name" value="GMC_OxRdtase"/>
</dbReference>
<organism evidence="4 5">
    <name type="scientific">Elsinoe australis</name>
    <dbReference type="NCBI Taxonomy" id="40998"/>
    <lineage>
        <taxon>Eukaryota</taxon>
        <taxon>Fungi</taxon>
        <taxon>Dikarya</taxon>
        <taxon>Ascomycota</taxon>
        <taxon>Pezizomycotina</taxon>
        <taxon>Dothideomycetes</taxon>
        <taxon>Dothideomycetidae</taxon>
        <taxon>Myriangiales</taxon>
        <taxon>Elsinoaceae</taxon>
        <taxon>Elsinoe</taxon>
    </lineage>
</organism>
<evidence type="ECO:0000313" key="5">
    <source>
        <dbReference type="Proteomes" id="UP000243723"/>
    </source>
</evidence>
<evidence type="ECO:0000256" key="1">
    <source>
        <dbReference type="ARBA" id="ARBA00010790"/>
    </source>
</evidence>
<dbReference type="PROSITE" id="PS00624">
    <property type="entry name" value="GMC_OXRED_2"/>
    <property type="match status" value="1"/>
</dbReference>
<dbReference type="Pfam" id="PF05199">
    <property type="entry name" value="GMC_oxred_C"/>
    <property type="match status" value="1"/>
</dbReference>
<dbReference type="GO" id="GO:0016614">
    <property type="term" value="F:oxidoreductase activity, acting on CH-OH group of donors"/>
    <property type="evidence" value="ECO:0007669"/>
    <property type="project" value="InterPro"/>
</dbReference>
<dbReference type="STRING" id="40998.A0A2P7YC55"/>
<protein>
    <submittedName>
        <fullName evidence="4">Cellobiose dehydrogenase</fullName>
    </submittedName>
</protein>
<keyword evidence="5" id="KW-1185">Reference proteome</keyword>
<dbReference type="Gene3D" id="3.30.560.10">
    <property type="entry name" value="Glucose Oxidase, domain 3"/>
    <property type="match status" value="1"/>
</dbReference>
<dbReference type="GO" id="GO:0050660">
    <property type="term" value="F:flavin adenine dinucleotide binding"/>
    <property type="evidence" value="ECO:0007669"/>
    <property type="project" value="InterPro"/>
</dbReference>
<evidence type="ECO:0000313" key="4">
    <source>
        <dbReference type="EMBL" id="PSK33546.1"/>
    </source>
</evidence>
<dbReference type="SUPFAM" id="SSF51905">
    <property type="entry name" value="FAD/NAD(P)-binding domain"/>
    <property type="match status" value="1"/>
</dbReference>
<comment type="similarity">
    <text evidence="1">Belongs to the GMC oxidoreductase family.</text>
</comment>
<proteinExistence type="inferred from homology"/>
<dbReference type="InterPro" id="IPR036188">
    <property type="entry name" value="FAD/NAD-bd_sf"/>
</dbReference>
<comment type="caution">
    <text evidence="4">The sequence shown here is derived from an EMBL/GenBank/DDBJ whole genome shotgun (WGS) entry which is preliminary data.</text>
</comment>
<dbReference type="Pfam" id="PF00732">
    <property type="entry name" value="GMC_oxred_N"/>
    <property type="match status" value="1"/>
</dbReference>